<organism evidence="2 3">
    <name type="scientific">Streblomastix strix</name>
    <dbReference type="NCBI Taxonomy" id="222440"/>
    <lineage>
        <taxon>Eukaryota</taxon>
        <taxon>Metamonada</taxon>
        <taxon>Preaxostyla</taxon>
        <taxon>Oxymonadida</taxon>
        <taxon>Streblomastigidae</taxon>
        <taxon>Streblomastix</taxon>
    </lineage>
</organism>
<name>A0A5J4VBN4_9EUKA</name>
<dbReference type="Proteomes" id="UP000324800">
    <property type="component" value="Unassembled WGS sequence"/>
</dbReference>
<dbReference type="EMBL" id="SNRW01008248">
    <property type="protein sequence ID" value="KAA6379832.1"/>
    <property type="molecule type" value="Genomic_DNA"/>
</dbReference>
<feature type="region of interest" description="Disordered" evidence="1">
    <location>
        <begin position="161"/>
        <end position="181"/>
    </location>
</feature>
<sequence length="306" mass="35462">MKQNDISQNVINNMMNKLQGHSDSDEDMRLRMQLLYRQSSEEQQRVKKVFGSQMRLTSFFESKLQRRITEQNSNAILIDMGWNFGSGTGEQQDEFQEDFKDVFQYLENRPLDKNYKKHKHRKHQRSQKKQRNNQEQTQWIYNNQVLDSRFGSLFRQMNYLGPPGMAPDQSNTKLRSRQPTSRRQWIVPVTQTNPQSQNAPFPNQNQSSILNVYLTGITTNPFSDPKAIQRQQIAEQVAQVHHAPRETFSIDGKVRRVISSTDSIASSQVGVSGTKQISIQTASPTQLQGNPNRESKVEKKGEWTPF</sequence>
<reference evidence="2 3" key="1">
    <citation type="submission" date="2019-03" db="EMBL/GenBank/DDBJ databases">
        <title>Single cell metagenomics reveals metabolic interactions within the superorganism composed of flagellate Streblomastix strix and complex community of Bacteroidetes bacteria on its surface.</title>
        <authorList>
            <person name="Treitli S.C."/>
            <person name="Kolisko M."/>
            <person name="Husnik F."/>
            <person name="Keeling P."/>
            <person name="Hampl V."/>
        </authorList>
    </citation>
    <scope>NUCLEOTIDE SEQUENCE [LARGE SCALE GENOMIC DNA]</scope>
    <source>
        <strain evidence="2">ST1C</strain>
    </source>
</reference>
<comment type="caution">
    <text evidence="2">The sequence shown here is derived from an EMBL/GenBank/DDBJ whole genome shotgun (WGS) entry which is preliminary data.</text>
</comment>
<feature type="compositionally biased region" description="Basic and acidic residues" evidence="1">
    <location>
        <begin position="293"/>
        <end position="306"/>
    </location>
</feature>
<feature type="region of interest" description="Disordered" evidence="1">
    <location>
        <begin position="110"/>
        <end position="137"/>
    </location>
</feature>
<feature type="region of interest" description="Disordered" evidence="1">
    <location>
        <begin position="269"/>
        <end position="306"/>
    </location>
</feature>
<proteinExistence type="predicted"/>
<dbReference type="AlphaFoldDB" id="A0A5J4VBN4"/>
<feature type="compositionally biased region" description="Polar residues" evidence="1">
    <location>
        <begin position="269"/>
        <end position="292"/>
    </location>
</feature>
<protein>
    <submittedName>
        <fullName evidence="2">Uncharacterized protein</fullName>
    </submittedName>
</protein>
<feature type="compositionally biased region" description="Basic residues" evidence="1">
    <location>
        <begin position="115"/>
        <end position="131"/>
    </location>
</feature>
<evidence type="ECO:0000313" key="3">
    <source>
        <dbReference type="Proteomes" id="UP000324800"/>
    </source>
</evidence>
<accession>A0A5J4VBN4</accession>
<gene>
    <name evidence="2" type="ORF">EZS28_024642</name>
</gene>
<evidence type="ECO:0000313" key="2">
    <source>
        <dbReference type="EMBL" id="KAA6379832.1"/>
    </source>
</evidence>
<feature type="compositionally biased region" description="Polar residues" evidence="1">
    <location>
        <begin position="168"/>
        <end position="181"/>
    </location>
</feature>
<evidence type="ECO:0000256" key="1">
    <source>
        <dbReference type="SAM" id="MobiDB-lite"/>
    </source>
</evidence>